<evidence type="ECO:0000313" key="2">
    <source>
        <dbReference type="Proteomes" id="UP000026960"/>
    </source>
</evidence>
<protein>
    <submittedName>
        <fullName evidence="1">Uncharacterized protein</fullName>
    </submittedName>
</protein>
<reference evidence="1" key="2">
    <citation type="submission" date="2015-03" db="UniProtKB">
        <authorList>
            <consortium name="EnsemblPlants"/>
        </authorList>
    </citation>
    <scope>IDENTIFICATION</scope>
</reference>
<dbReference type="HOGENOM" id="CLU_1247034_0_0_1"/>
<dbReference type="AlphaFoldDB" id="A0A0D3H5D2"/>
<proteinExistence type="predicted"/>
<dbReference type="Gramene" id="OBART09G05790.1">
    <property type="protein sequence ID" value="OBART09G05790.1"/>
    <property type="gene ID" value="OBART09G05790"/>
</dbReference>
<name>A0A0D3H5D2_9ORYZ</name>
<dbReference type="EnsemblPlants" id="OBART09G05790.1">
    <property type="protein sequence ID" value="OBART09G05790.1"/>
    <property type="gene ID" value="OBART09G05790"/>
</dbReference>
<reference evidence="1" key="1">
    <citation type="journal article" date="2009" name="Rice">
        <title>De Novo Next Generation Sequencing of Plant Genomes.</title>
        <authorList>
            <person name="Rounsley S."/>
            <person name="Marri P.R."/>
            <person name="Yu Y."/>
            <person name="He R."/>
            <person name="Sisneros N."/>
            <person name="Goicoechea J.L."/>
            <person name="Lee S.J."/>
            <person name="Angelova A."/>
            <person name="Kudrna D."/>
            <person name="Luo M."/>
            <person name="Affourtit J."/>
            <person name="Desany B."/>
            <person name="Knight J."/>
            <person name="Niazi F."/>
            <person name="Egholm M."/>
            <person name="Wing R.A."/>
        </authorList>
    </citation>
    <scope>NUCLEOTIDE SEQUENCE [LARGE SCALE GENOMIC DNA]</scope>
    <source>
        <strain evidence="1">cv. IRGC 105608</strain>
    </source>
</reference>
<dbReference type="STRING" id="65489.A0A0D3H5D2"/>
<dbReference type="Proteomes" id="UP000026960">
    <property type="component" value="Chromosome 9"/>
</dbReference>
<sequence length="222" mass="24438">MLTQTKCRQCDRLDALGPARAAMTPRQRTYSIDDRSSRLQWRLGDVRPSDLAASAAISVPRIVPGEPHPALDVQAMRAACASCARTIYLKTGRLEEAVGGNGDTARAGNLRMVCHLVTLAGEEATGDGYEAARRQNARGAGRRRCTRRYDMVELLMWMDPQLARFPDQGTSPMYLAVSLKRESIAQLLYCKSGGNLSWSGPEGKNVLHAELLFFETAKNRVV</sequence>
<evidence type="ECO:0000313" key="1">
    <source>
        <dbReference type="EnsemblPlants" id="OBART09G05790.1"/>
    </source>
</evidence>
<dbReference type="PaxDb" id="65489-OBART09G05790.1"/>
<keyword evidence="2" id="KW-1185">Reference proteome</keyword>
<organism evidence="1">
    <name type="scientific">Oryza barthii</name>
    <dbReference type="NCBI Taxonomy" id="65489"/>
    <lineage>
        <taxon>Eukaryota</taxon>
        <taxon>Viridiplantae</taxon>
        <taxon>Streptophyta</taxon>
        <taxon>Embryophyta</taxon>
        <taxon>Tracheophyta</taxon>
        <taxon>Spermatophyta</taxon>
        <taxon>Magnoliopsida</taxon>
        <taxon>Liliopsida</taxon>
        <taxon>Poales</taxon>
        <taxon>Poaceae</taxon>
        <taxon>BOP clade</taxon>
        <taxon>Oryzoideae</taxon>
        <taxon>Oryzeae</taxon>
        <taxon>Oryzinae</taxon>
        <taxon>Oryza</taxon>
    </lineage>
</organism>
<accession>A0A0D3H5D2</accession>